<organism evidence="2 3">
    <name type="scientific">Cellulomonas fimi (strain ATCC 484 / DSM 20113 / JCM 1341 / CCUG 24087 / LMG 16345 / NBRC 15513 / NCIMB 8980 / NCTC 7547 / NRS-133)</name>
    <dbReference type="NCBI Taxonomy" id="590998"/>
    <lineage>
        <taxon>Bacteria</taxon>
        <taxon>Bacillati</taxon>
        <taxon>Actinomycetota</taxon>
        <taxon>Actinomycetes</taxon>
        <taxon>Micrococcales</taxon>
        <taxon>Cellulomonadaceae</taxon>
        <taxon>Cellulomonas</taxon>
    </lineage>
</organism>
<dbReference type="Pfam" id="PF04854">
    <property type="entry name" value="DUF624"/>
    <property type="match status" value="1"/>
</dbReference>
<keyword evidence="1" id="KW-0472">Membrane</keyword>
<feature type="transmembrane region" description="Helical" evidence="1">
    <location>
        <begin position="25"/>
        <end position="50"/>
    </location>
</feature>
<dbReference type="Proteomes" id="UP000008460">
    <property type="component" value="Chromosome"/>
</dbReference>
<feature type="transmembrane region" description="Helical" evidence="1">
    <location>
        <begin position="187"/>
        <end position="212"/>
    </location>
</feature>
<dbReference type="HOGENOM" id="CLU_1169013_0_0_11"/>
<dbReference type="GO" id="GO:0016740">
    <property type="term" value="F:transferase activity"/>
    <property type="evidence" value="ECO:0007669"/>
    <property type="project" value="UniProtKB-KW"/>
</dbReference>
<protein>
    <submittedName>
        <fullName evidence="2">Glycosyltransferase 36</fullName>
    </submittedName>
</protein>
<feature type="transmembrane region" description="Helical" evidence="1">
    <location>
        <begin position="138"/>
        <end position="166"/>
    </location>
</feature>
<feature type="transmembrane region" description="Helical" evidence="1">
    <location>
        <begin position="109"/>
        <end position="132"/>
    </location>
</feature>
<proteinExistence type="predicted"/>
<keyword evidence="2" id="KW-0808">Transferase</keyword>
<name>F4H114_CELFA</name>
<sequence>MSAVSADAERFSEVGRGPFSRGSAAVYWALVIEALIVLTSLPGLLAFVLLDRSVGNAPLFALAAVPLGPSLSAAVHVWRHWQTTPPADRDLAPAAHYWRGYRLNWRDVLLWWVPTVLVLAVLAVNVAGAGALEGSGGAFALVSVLIGVSLLVWAGHALVLSSLFSFRARDVARLAAHYLAARPASTVGVLALVVVGAGVALLATDWLLVLLASPLVALLVRNATPVVADVTTRFTAP</sequence>
<keyword evidence="1" id="KW-0812">Transmembrane</keyword>
<evidence type="ECO:0000256" key="1">
    <source>
        <dbReference type="SAM" id="Phobius"/>
    </source>
</evidence>
<reference evidence="2 3" key="1">
    <citation type="submission" date="2011-04" db="EMBL/GenBank/DDBJ databases">
        <title>Complete sequence of Cellulomonas fimi ATCC 484.</title>
        <authorList>
            <consortium name="US DOE Joint Genome Institute"/>
            <person name="Lucas S."/>
            <person name="Han J."/>
            <person name="Lapidus A."/>
            <person name="Cheng J.-F."/>
            <person name="Goodwin L."/>
            <person name="Pitluck S."/>
            <person name="Peters L."/>
            <person name="Chertkov O."/>
            <person name="Detter J.C."/>
            <person name="Han C."/>
            <person name="Tapia R."/>
            <person name="Land M."/>
            <person name="Hauser L."/>
            <person name="Kyrpides N."/>
            <person name="Ivanova N."/>
            <person name="Ovchinnikova G."/>
            <person name="Pagani I."/>
            <person name="Mead D."/>
            <person name="Brumm P."/>
            <person name="Woyke T."/>
        </authorList>
    </citation>
    <scope>NUCLEOTIDE SEQUENCE [LARGE SCALE GENOMIC DNA]</scope>
    <source>
        <strain evidence="3">ATCC 484 / DSM 20113 / JCM 1341 / NBRC 15513 / NCIMB 8980 / NCTC 7547</strain>
    </source>
</reference>
<keyword evidence="1" id="KW-1133">Transmembrane helix</keyword>
<dbReference type="eggNOG" id="ENOG5032TBZ">
    <property type="taxonomic scope" value="Bacteria"/>
</dbReference>
<gene>
    <name evidence="2" type="ordered locus">Celf_3269</name>
</gene>
<dbReference type="EMBL" id="CP002666">
    <property type="protein sequence ID" value="AEE47383.1"/>
    <property type="molecule type" value="Genomic_DNA"/>
</dbReference>
<dbReference type="AlphaFoldDB" id="F4H114"/>
<evidence type="ECO:0000313" key="2">
    <source>
        <dbReference type="EMBL" id="AEE47383.1"/>
    </source>
</evidence>
<dbReference type="InterPro" id="IPR006938">
    <property type="entry name" value="DUF624"/>
</dbReference>
<evidence type="ECO:0000313" key="3">
    <source>
        <dbReference type="Proteomes" id="UP000008460"/>
    </source>
</evidence>
<dbReference type="STRING" id="590998.Celf_3269"/>
<keyword evidence="3" id="KW-1185">Reference proteome</keyword>
<dbReference type="KEGG" id="cfi:Celf_3269"/>
<accession>F4H114</accession>